<evidence type="ECO:0000313" key="5">
    <source>
        <dbReference type="Proteomes" id="UP000006048"/>
    </source>
</evidence>
<evidence type="ECO:0000256" key="2">
    <source>
        <dbReference type="SAM" id="Phobius"/>
    </source>
</evidence>
<protein>
    <submittedName>
        <fullName evidence="4">Uncharacterized protein</fullName>
    </submittedName>
</protein>
<keyword evidence="2" id="KW-1133">Transmembrane helix</keyword>
<proteinExistence type="predicted"/>
<dbReference type="EMBL" id="CP002959">
    <property type="protein sequence ID" value="AFM12816.1"/>
    <property type="molecule type" value="Genomic_DNA"/>
</dbReference>
<feature type="compositionally biased region" description="Basic residues" evidence="1">
    <location>
        <begin position="145"/>
        <end position="157"/>
    </location>
</feature>
<reference evidence="4 5" key="1">
    <citation type="submission" date="2012-06" db="EMBL/GenBank/DDBJ databases">
        <title>The complete chromosome of genome of Turneriella parva DSM 21527.</title>
        <authorList>
            <consortium name="US DOE Joint Genome Institute (JGI-PGF)"/>
            <person name="Lucas S."/>
            <person name="Han J."/>
            <person name="Lapidus A."/>
            <person name="Bruce D."/>
            <person name="Goodwin L."/>
            <person name="Pitluck S."/>
            <person name="Peters L."/>
            <person name="Kyrpides N."/>
            <person name="Mavromatis K."/>
            <person name="Ivanova N."/>
            <person name="Mikhailova N."/>
            <person name="Chertkov O."/>
            <person name="Detter J.C."/>
            <person name="Tapia R."/>
            <person name="Han C."/>
            <person name="Land M."/>
            <person name="Hauser L."/>
            <person name="Markowitz V."/>
            <person name="Cheng J.-F."/>
            <person name="Hugenholtz P."/>
            <person name="Woyke T."/>
            <person name="Wu D."/>
            <person name="Gronow S."/>
            <person name="Wellnitz S."/>
            <person name="Brambilla E."/>
            <person name="Klenk H.-P."/>
            <person name="Eisen J.A."/>
        </authorList>
    </citation>
    <scope>NUCLEOTIDE SEQUENCE [LARGE SCALE GENOMIC DNA]</scope>
    <source>
        <strain evidence="5">ATCC BAA-1111 / DSM 21527 / NCTC 11395 / H</strain>
    </source>
</reference>
<sequence>MNMTNKILLVLFLSASAANAADFDVDVLPESLAAETQKFFAAETGRARAQMAAFSDEDLQKITTAFKKAHPASEQRLFWLIEESYRRNAERVAAERIRFLYIAVLLALGIIAAFAGLTYAQTRKLKHSTNQQLPVAVAPASVKPAPKRAPAKKGKHK</sequence>
<dbReference type="HOGENOM" id="CLU_1677105_0_0_12"/>
<dbReference type="KEGG" id="tpx:Turpa_2171"/>
<organism evidence="4 5">
    <name type="scientific">Turneriella parva (strain ATCC BAA-1111 / DSM 21527 / NCTC 11395 / H)</name>
    <name type="common">Leptospira parva</name>
    <dbReference type="NCBI Taxonomy" id="869212"/>
    <lineage>
        <taxon>Bacteria</taxon>
        <taxon>Pseudomonadati</taxon>
        <taxon>Spirochaetota</taxon>
        <taxon>Spirochaetia</taxon>
        <taxon>Leptospirales</taxon>
        <taxon>Leptospiraceae</taxon>
        <taxon>Turneriella</taxon>
    </lineage>
</organism>
<keyword evidence="3" id="KW-0732">Signal</keyword>
<accession>I4B6A9</accession>
<keyword evidence="5" id="KW-1185">Reference proteome</keyword>
<evidence type="ECO:0000256" key="3">
    <source>
        <dbReference type="SAM" id="SignalP"/>
    </source>
</evidence>
<feature type="chain" id="PRO_5003685942" evidence="3">
    <location>
        <begin position="21"/>
        <end position="157"/>
    </location>
</feature>
<feature type="transmembrane region" description="Helical" evidence="2">
    <location>
        <begin position="99"/>
        <end position="120"/>
    </location>
</feature>
<evidence type="ECO:0000256" key="1">
    <source>
        <dbReference type="SAM" id="MobiDB-lite"/>
    </source>
</evidence>
<dbReference type="Proteomes" id="UP000006048">
    <property type="component" value="Chromosome"/>
</dbReference>
<evidence type="ECO:0000313" key="4">
    <source>
        <dbReference type="EMBL" id="AFM12816.1"/>
    </source>
</evidence>
<dbReference type="AlphaFoldDB" id="I4B6A9"/>
<feature type="region of interest" description="Disordered" evidence="1">
    <location>
        <begin position="136"/>
        <end position="157"/>
    </location>
</feature>
<feature type="signal peptide" evidence="3">
    <location>
        <begin position="1"/>
        <end position="20"/>
    </location>
</feature>
<keyword evidence="2" id="KW-0472">Membrane</keyword>
<keyword evidence="2" id="KW-0812">Transmembrane</keyword>
<dbReference type="STRING" id="869212.Turpa_2171"/>
<gene>
    <name evidence="4" type="ordered locus">Turpa_2171</name>
</gene>
<name>I4B6A9_TURPD</name>